<dbReference type="Proteomes" id="UP000838756">
    <property type="component" value="Unassembled WGS sequence"/>
</dbReference>
<feature type="compositionally biased region" description="Basic and acidic residues" evidence="1">
    <location>
        <begin position="92"/>
        <end position="101"/>
    </location>
</feature>
<evidence type="ECO:0000313" key="3">
    <source>
        <dbReference type="Proteomes" id="UP000838756"/>
    </source>
</evidence>
<protein>
    <submittedName>
        <fullName evidence="2">Jg27541 protein</fullName>
    </submittedName>
</protein>
<keyword evidence="3" id="KW-1185">Reference proteome</keyword>
<dbReference type="EMBL" id="CAKXAJ010026350">
    <property type="protein sequence ID" value="CAH2267358.1"/>
    <property type="molecule type" value="Genomic_DNA"/>
</dbReference>
<organism evidence="2 3">
    <name type="scientific">Pararge aegeria aegeria</name>
    <dbReference type="NCBI Taxonomy" id="348720"/>
    <lineage>
        <taxon>Eukaryota</taxon>
        <taxon>Metazoa</taxon>
        <taxon>Ecdysozoa</taxon>
        <taxon>Arthropoda</taxon>
        <taxon>Hexapoda</taxon>
        <taxon>Insecta</taxon>
        <taxon>Pterygota</taxon>
        <taxon>Neoptera</taxon>
        <taxon>Endopterygota</taxon>
        <taxon>Lepidoptera</taxon>
        <taxon>Glossata</taxon>
        <taxon>Ditrysia</taxon>
        <taxon>Papilionoidea</taxon>
        <taxon>Nymphalidae</taxon>
        <taxon>Satyrinae</taxon>
        <taxon>Satyrini</taxon>
        <taxon>Parargina</taxon>
        <taxon>Pararge</taxon>
    </lineage>
</organism>
<evidence type="ECO:0000256" key="1">
    <source>
        <dbReference type="SAM" id="MobiDB-lite"/>
    </source>
</evidence>
<gene>
    <name evidence="2" type="primary">jg27541</name>
    <name evidence="2" type="ORF">PAEG_LOCUS25913</name>
</gene>
<name>A0A8S4SGZ1_9NEOP</name>
<comment type="caution">
    <text evidence="2">The sequence shown here is derived from an EMBL/GenBank/DDBJ whole genome shotgun (WGS) entry which is preliminary data.</text>
</comment>
<feature type="region of interest" description="Disordered" evidence="1">
    <location>
        <begin position="79"/>
        <end position="101"/>
    </location>
</feature>
<dbReference type="AlphaFoldDB" id="A0A8S4SGZ1"/>
<reference evidence="2" key="1">
    <citation type="submission" date="2022-03" db="EMBL/GenBank/DDBJ databases">
        <authorList>
            <person name="Lindestad O."/>
        </authorList>
    </citation>
    <scope>NUCLEOTIDE SEQUENCE</scope>
</reference>
<evidence type="ECO:0000313" key="2">
    <source>
        <dbReference type="EMBL" id="CAH2267358.1"/>
    </source>
</evidence>
<accession>A0A8S4SGZ1</accession>
<sequence length="101" mass="11312">MNDKLSLFLATQGLMYPIASHGCHTRRLREFNRAGGQQRFLYCDHHPSAQLGGFGQTLPFGEAFSPTVAIGFDLTDLQTTYRPNGSTKKFKSSPEGRRKFT</sequence>
<proteinExistence type="predicted"/>